<feature type="compositionally biased region" description="Low complexity" evidence="12">
    <location>
        <begin position="166"/>
        <end position="185"/>
    </location>
</feature>
<evidence type="ECO:0000256" key="12">
    <source>
        <dbReference type="SAM" id="MobiDB-lite"/>
    </source>
</evidence>
<dbReference type="HAMAP" id="MF_00377">
    <property type="entry name" value="DnaA_bact"/>
    <property type="match status" value="1"/>
</dbReference>
<dbReference type="PRINTS" id="PR00051">
    <property type="entry name" value="DNAA"/>
</dbReference>
<sequence length="622" mass="66191">MMGRPAKTVRFARSTHPCHHRRSALADAGRVAVTGFTNHADQESVVPDAANTKWLSALEVLSSSGELGQGKMSMIRMTHLIDVDGTLVLVVGSAFAKDIVEQARGPISAAVTQVWGRPMPIEVTVDTSSEVSRAPMPPVAPEPVNLATVSPAPSPLSAPPAPSPESSPVLSGPSPVSAPAAAPGDVPVPSPTPSPTAPATAPAYGEQVGDPATYPAPASSPVPRPQASAASAPSPTSGSAPAMAAFPGAYSPGTAGPQGSTGLLTPTAAHDVSQLNPRYTFDTYVTGSSNRFAHATALAVAEAPARAYNPLFIYGGSGLGKTHLLHAIGHYSQTLNPGIRVKYVNSEVFVSDFIACVRDGNQDDGRMEGFKRRYREVDILLVDDIQFLQGKESTLEEFFHTFNSLHSSGKQVVLTSDQPPKALGGLDERLRSRFEWGLLADVQPPDLETRIAILSRKGTAEGLDLPFDVLEYIASRITTNIRELEGALIRVTAFASLNKQPVDQTLAEMVLKDIISDPEGQEITTSLIMAQTADYFGITIDDLCSANRSRTMVSARHIAMYLCRELTDLSLPKIGREFGGRDHTTVMSADKKIRTLMAERRSTFNQVTELTSRIKQAAQSPS</sequence>
<gene>
    <name evidence="8 15" type="primary">dnaA</name>
    <name evidence="15" type="ORF">NCTC10951_02294</name>
</gene>
<evidence type="ECO:0000256" key="5">
    <source>
        <dbReference type="ARBA" id="ARBA00022840"/>
    </source>
</evidence>
<evidence type="ECO:0000256" key="1">
    <source>
        <dbReference type="ARBA" id="ARBA00006583"/>
    </source>
</evidence>
<dbReference type="InterPro" id="IPR001957">
    <property type="entry name" value="Chromosome_initiator_DnaA"/>
</dbReference>
<comment type="subcellular location">
    <subcellularLocation>
        <location evidence="8">Cytoplasm</location>
    </subcellularLocation>
</comment>
<feature type="binding site" evidence="8">
    <location>
        <position position="322"/>
    </location>
    <ligand>
        <name>ATP</name>
        <dbReference type="ChEBI" id="CHEBI:30616"/>
    </ligand>
</feature>
<evidence type="ECO:0000256" key="10">
    <source>
        <dbReference type="RuleBase" id="RU000577"/>
    </source>
</evidence>
<dbReference type="SMART" id="SM00382">
    <property type="entry name" value="AAA"/>
    <property type="match status" value="1"/>
</dbReference>
<evidence type="ECO:0000259" key="14">
    <source>
        <dbReference type="SMART" id="SM00760"/>
    </source>
</evidence>
<dbReference type="GO" id="GO:0003688">
    <property type="term" value="F:DNA replication origin binding"/>
    <property type="evidence" value="ECO:0007669"/>
    <property type="project" value="UniProtKB-UniRule"/>
</dbReference>
<dbReference type="AlphaFoldDB" id="A0A448PND6"/>
<feature type="domain" description="Chromosomal replication initiator DnaA C-terminal" evidence="14">
    <location>
        <begin position="524"/>
        <end position="593"/>
    </location>
</feature>
<dbReference type="PANTHER" id="PTHR30050:SF2">
    <property type="entry name" value="CHROMOSOMAL REPLICATION INITIATOR PROTEIN DNAA"/>
    <property type="match status" value="1"/>
</dbReference>
<feature type="domain" description="AAA+ ATPase" evidence="13">
    <location>
        <begin position="307"/>
        <end position="442"/>
    </location>
</feature>
<dbReference type="GO" id="GO:0006270">
    <property type="term" value="P:DNA replication initiation"/>
    <property type="evidence" value="ECO:0007669"/>
    <property type="project" value="UniProtKB-UniRule"/>
</dbReference>
<keyword evidence="3 8" id="KW-0235">DNA replication</keyword>
<dbReference type="FunFam" id="1.10.8.60:FF:000003">
    <property type="entry name" value="Chromosomal replication initiator protein DnaA"/>
    <property type="match status" value="1"/>
</dbReference>
<dbReference type="Pfam" id="PF00308">
    <property type="entry name" value="Bac_DnaA"/>
    <property type="match status" value="1"/>
</dbReference>
<dbReference type="GO" id="GO:0005524">
    <property type="term" value="F:ATP binding"/>
    <property type="evidence" value="ECO:0007669"/>
    <property type="project" value="UniProtKB-UniRule"/>
</dbReference>
<feature type="region of interest" description="Domain I, interacts with DnaA modulators" evidence="8">
    <location>
        <begin position="1"/>
        <end position="213"/>
    </location>
</feature>
<dbReference type="SMART" id="SM00760">
    <property type="entry name" value="Bac_DnaA_C"/>
    <property type="match status" value="1"/>
</dbReference>
<keyword evidence="5 8" id="KW-0067">ATP-binding</keyword>
<dbReference type="SUPFAM" id="SSF48295">
    <property type="entry name" value="TrpR-like"/>
    <property type="match status" value="1"/>
</dbReference>
<dbReference type="InterPro" id="IPR020591">
    <property type="entry name" value="Chromosome_initiator_DnaA-like"/>
</dbReference>
<dbReference type="InterPro" id="IPR018312">
    <property type="entry name" value="Chromosome_initiator_DnaA_CS"/>
</dbReference>
<dbReference type="GO" id="GO:0005737">
    <property type="term" value="C:cytoplasm"/>
    <property type="evidence" value="ECO:0007669"/>
    <property type="project" value="UniProtKB-SubCell"/>
</dbReference>
<evidence type="ECO:0000256" key="11">
    <source>
        <dbReference type="RuleBase" id="RU004227"/>
    </source>
</evidence>
<evidence type="ECO:0000259" key="13">
    <source>
        <dbReference type="SMART" id="SM00382"/>
    </source>
</evidence>
<feature type="compositionally biased region" description="Pro residues" evidence="12">
    <location>
        <begin position="152"/>
        <end position="165"/>
    </location>
</feature>
<proteinExistence type="inferred from homology"/>
<evidence type="ECO:0000256" key="8">
    <source>
        <dbReference type="HAMAP-Rule" id="MF_00377"/>
    </source>
</evidence>
<dbReference type="PROSITE" id="PS01008">
    <property type="entry name" value="DNAA"/>
    <property type="match status" value="1"/>
</dbReference>
<reference evidence="15 16" key="1">
    <citation type="submission" date="2018-12" db="EMBL/GenBank/DDBJ databases">
        <authorList>
            <consortium name="Pathogen Informatics"/>
        </authorList>
    </citation>
    <scope>NUCLEOTIDE SEQUENCE [LARGE SCALE GENOMIC DNA]</scope>
    <source>
        <strain evidence="15 16">NCTC10951</strain>
    </source>
</reference>
<dbReference type="GO" id="GO:0006275">
    <property type="term" value="P:regulation of DNA replication"/>
    <property type="evidence" value="ECO:0007669"/>
    <property type="project" value="UniProtKB-UniRule"/>
</dbReference>
<dbReference type="FunFam" id="3.40.50.300:FF:000668">
    <property type="entry name" value="Chromosomal replication initiator protein DnaA"/>
    <property type="match status" value="1"/>
</dbReference>
<dbReference type="CDD" id="cd06571">
    <property type="entry name" value="Bac_DnaA_C"/>
    <property type="match status" value="1"/>
</dbReference>
<dbReference type="InterPro" id="IPR013317">
    <property type="entry name" value="DnaA_dom"/>
</dbReference>
<dbReference type="Gene3D" id="3.40.50.300">
    <property type="entry name" value="P-loop containing nucleotide triphosphate hydrolases"/>
    <property type="match status" value="1"/>
</dbReference>
<feature type="binding site" evidence="8">
    <location>
        <position position="320"/>
    </location>
    <ligand>
        <name>ATP</name>
        <dbReference type="ChEBI" id="CHEBI:30616"/>
    </ligand>
</feature>
<dbReference type="GO" id="GO:0005886">
    <property type="term" value="C:plasma membrane"/>
    <property type="evidence" value="ECO:0007669"/>
    <property type="project" value="TreeGrafter"/>
</dbReference>
<feature type="region of interest" description="Disordered" evidence="12">
    <location>
        <begin position="127"/>
        <end position="265"/>
    </location>
</feature>
<evidence type="ECO:0000256" key="4">
    <source>
        <dbReference type="ARBA" id="ARBA00022741"/>
    </source>
</evidence>
<name>A0A448PND6_ACTVI</name>
<dbReference type="Gene3D" id="1.10.1750.10">
    <property type="match status" value="1"/>
</dbReference>
<accession>A0A448PND6</accession>
<dbReference type="InterPro" id="IPR003593">
    <property type="entry name" value="AAA+_ATPase"/>
</dbReference>
<dbReference type="SUPFAM" id="SSF52540">
    <property type="entry name" value="P-loop containing nucleoside triphosphate hydrolases"/>
    <property type="match status" value="1"/>
</dbReference>
<dbReference type="Gene3D" id="1.10.8.60">
    <property type="match status" value="1"/>
</dbReference>
<comment type="function">
    <text evidence="8 10">Plays an essential role in the initiation and regulation of chromosomal replication. ATP-DnaA binds to the origin of replication (oriC) to initiate formation of the DNA replication initiation complex once per cell cycle. Binds the DnaA box (a 9 base pair repeat at the origin) and separates the double-stranded (ds)DNA. Forms a right-handed helical filament on oriC DNA; dsDNA binds to the exterior of the filament while single-stranded (ss)DNA is stabiized in the filament's interior. The ATP-DnaA-oriC complex binds and stabilizes one strand of the AT-rich DNA unwinding element (DUE), permitting loading of DNA polymerase. After initiation quickly degrades to an ADP-DnaA complex that is not apt for DNA replication. Binds acidic phospholipids.</text>
</comment>
<dbReference type="CDD" id="cd00009">
    <property type="entry name" value="AAA"/>
    <property type="match status" value="1"/>
</dbReference>
<keyword evidence="2 8" id="KW-0963">Cytoplasm</keyword>
<evidence type="ECO:0000313" key="15">
    <source>
        <dbReference type="EMBL" id="VEI17631.1"/>
    </source>
</evidence>
<dbReference type="InterPro" id="IPR010921">
    <property type="entry name" value="Trp_repressor/repl_initiator"/>
</dbReference>
<dbReference type="GO" id="GO:0008289">
    <property type="term" value="F:lipid binding"/>
    <property type="evidence" value="ECO:0007669"/>
    <property type="project" value="UniProtKB-KW"/>
</dbReference>
<dbReference type="PANTHER" id="PTHR30050">
    <property type="entry name" value="CHROMOSOMAL REPLICATION INITIATOR PROTEIN DNAA"/>
    <property type="match status" value="1"/>
</dbReference>
<feature type="region of interest" description="Domain IV, binds dsDNA" evidence="8">
    <location>
        <begin position="496"/>
        <end position="622"/>
    </location>
</feature>
<comment type="caution">
    <text evidence="8">Lacks conserved residue(s) required for the propagation of feature annotation.</text>
</comment>
<feature type="binding site" evidence="8">
    <location>
        <position position="321"/>
    </location>
    <ligand>
        <name>ATP</name>
        <dbReference type="ChEBI" id="CHEBI:30616"/>
    </ligand>
</feature>
<dbReference type="KEGG" id="avc:NCTC10951_02294"/>
<evidence type="ECO:0000256" key="2">
    <source>
        <dbReference type="ARBA" id="ARBA00022490"/>
    </source>
</evidence>
<dbReference type="EMBL" id="LR134477">
    <property type="protein sequence ID" value="VEI17631.1"/>
    <property type="molecule type" value="Genomic_DNA"/>
</dbReference>
<comment type="similarity">
    <text evidence="1 8 11">Belongs to the DnaA family.</text>
</comment>
<evidence type="ECO:0000313" key="16">
    <source>
        <dbReference type="Proteomes" id="UP000268658"/>
    </source>
</evidence>
<evidence type="ECO:0000256" key="6">
    <source>
        <dbReference type="ARBA" id="ARBA00023121"/>
    </source>
</evidence>
<feature type="compositionally biased region" description="Pro residues" evidence="12">
    <location>
        <begin position="186"/>
        <end position="196"/>
    </location>
</feature>
<keyword evidence="4 8" id="KW-0547">Nucleotide-binding</keyword>
<evidence type="ECO:0000256" key="3">
    <source>
        <dbReference type="ARBA" id="ARBA00022705"/>
    </source>
</evidence>
<dbReference type="NCBIfam" id="TIGR00362">
    <property type="entry name" value="DnaA"/>
    <property type="match status" value="1"/>
</dbReference>
<dbReference type="InterPro" id="IPR027417">
    <property type="entry name" value="P-loop_NTPase"/>
</dbReference>
<feature type="compositionally biased region" description="Low complexity" evidence="12">
    <location>
        <begin position="225"/>
        <end position="245"/>
    </location>
</feature>
<evidence type="ECO:0000256" key="9">
    <source>
        <dbReference type="NCBIfam" id="TIGR00362"/>
    </source>
</evidence>
<evidence type="ECO:0000256" key="7">
    <source>
        <dbReference type="ARBA" id="ARBA00023125"/>
    </source>
</evidence>
<dbReference type="Pfam" id="PF08299">
    <property type="entry name" value="Bac_DnaA_C"/>
    <property type="match status" value="1"/>
</dbReference>
<organism evidence="15 16">
    <name type="scientific">Actinomyces viscosus</name>
    <dbReference type="NCBI Taxonomy" id="1656"/>
    <lineage>
        <taxon>Bacteria</taxon>
        <taxon>Bacillati</taxon>
        <taxon>Actinomycetota</taxon>
        <taxon>Actinomycetes</taxon>
        <taxon>Actinomycetales</taxon>
        <taxon>Actinomycetaceae</taxon>
        <taxon>Actinomyces</taxon>
    </lineage>
</organism>
<dbReference type="InterPro" id="IPR013159">
    <property type="entry name" value="DnaA_C"/>
</dbReference>
<keyword evidence="6 8" id="KW-0446">Lipid-binding</keyword>
<protein>
    <recommendedName>
        <fullName evidence="8 9">Chromosomal replication initiator protein DnaA</fullName>
    </recommendedName>
</protein>
<comment type="subunit">
    <text evidence="8">Oligomerizes as a right-handed, spiral filament on DNA at oriC.</text>
</comment>
<dbReference type="NCBIfam" id="NF010686">
    <property type="entry name" value="PRK14086.1"/>
    <property type="match status" value="1"/>
</dbReference>
<keyword evidence="7 8" id="KW-0238">DNA-binding</keyword>
<comment type="domain">
    <text evidence="8">Domain I is involved in oligomerization and binding regulators, domain II is flexibile and of varying length in different bacteria, domain III forms the AAA+ region, while domain IV binds dsDNA.</text>
</comment>
<dbReference type="Proteomes" id="UP000268658">
    <property type="component" value="Chromosome"/>
</dbReference>
<dbReference type="FunFam" id="1.10.1750.10:FF:000002">
    <property type="entry name" value="Chromosomal replication initiator protein DnaA"/>
    <property type="match status" value="1"/>
</dbReference>
<feature type="binding site" evidence="8">
    <location>
        <position position="318"/>
    </location>
    <ligand>
        <name>ATP</name>
        <dbReference type="ChEBI" id="CHEBI:30616"/>
    </ligand>
</feature>